<dbReference type="AlphaFoldDB" id="A0A0H2Z2N1"/>
<accession>A0A0H2Z2N1</accession>
<dbReference type="EMBL" id="CP000468">
    <property type="protein sequence ID" value="ABJ02093.1"/>
    <property type="molecule type" value="Genomic_DNA"/>
</dbReference>
<keyword evidence="2" id="KW-1185">Reference proteome</keyword>
<evidence type="ECO:0000313" key="2">
    <source>
        <dbReference type="Proteomes" id="UP000008216"/>
    </source>
</evidence>
<dbReference type="Proteomes" id="UP000008216">
    <property type="component" value="Chromosome"/>
</dbReference>
<reference evidence="1 2" key="1">
    <citation type="journal article" date="2007" name="J. Bacteriol.">
        <title>The genome sequence of avian pathogenic Escherichia coli strain O1:K1:H7 shares strong similarities with human extraintestinal pathogenic E. coli genomes.</title>
        <authorList>
            <person name="Johnson T.J."/>
            <person name="Kariyawasam S."/>
            <person name="Wannemuehler Y."/>
            <person name="Mangiamele P."/>
            <person name="Johnson S.J."/>
            <person name="Doetkott C."/>
            <person name="Skyberg J.A."/>
            <person name="Lynne A.M."/>
            <person name="Johnson J.R."/>
            <person name="Nolan L.K."/>
        </authorList>
    </citation>
    <scope>NUCLEOTIDE SEQUENCE [LARGE SCALE GENOMIC DNA]</scope>
    <source>
        <strain evidence="1">APEC O1</strain>
    </source>
</reference>
<organism evidence="1 2">
    <name type="scientific">Escherichia coli O1:K1 / APEC</name>
    <dbReference type="NCBI Taxonomy" id="405955"/>
    <lineage>
        <taxon>Bacteria</taxon>
        <taxon>Pseudomonadati</taxon>
        <taxon>Pseudomonadota</taxon>
        <taxon>Gammaproteobacteria</taxon>
        <taxon>Enterobacterales</taxon>
        <taxon>Enterobacteriaceae</taxon>
        <taxon>Escherichia</taxon>
    </lineage>
</organism>
<name>A0A0H2Z2N1_ECOK1</name>
<proteinExistence type="predicted"/>
<gene>
    <name evidence="1" type="ORF">APECO1_3862</name>
</gene>
<dbReference type="HOGENOM" id="CLU_2616370_0_0_6"/>
<protein>
    <submittedName>
        <fullName evidence="1">Uncharacterized protein</fullName>
    </submittedName>
</protein>
<dbReference type="KEGG" id="ecv:APECO1_3862"/>
<evidence type="ECO:0000313" key="1">
    <source>
        <dbReference type="EMBL" id="ABJ02093.1"/>
    </source>
</evidence>
<sequence>MQNLLGGTSMVIAMSFLYDGFIDYLLFIVGYEDWDITVKDTCKIRKIVNVEKIINYIKLVIFGLGFNSRQPIMIGRCKDYTNKNRKL</sequence>